<feature type="region of interest" description="Disordered" evidence="1">
    <location>
        <begin position="97"/>
        <end position="145"/>
    </location>
</feature>
<dbReference type="EMBL" id="VSWC01000157">
    <property type="protein sequence ID" value="KAA1074943.1"/>
    <property type="molecule type" value="Genomic_DNA"/>
</dbReference>
<dbReference type="AlphaFoldDB" id="A0A5B0MFI7"/>
<feature type="compositionally biased region" description="Polar residues" evidence="1">
    <location>
        <begin position="1"/>
        <end position="18"/>
    </location>
</feature>
<protein>
    <submittedName>
        <fullName evidence="2">Uncharacterized protein</fullName>
    </submittedName>
</protein>
<name>A0A5B0MFI7_PUCGR</name>
<feature type="compositionally biased region" description="Polar residues" evidence="1">
    <location>
        <begin position="33"/>
        <end position="44"/>
    </location>
</feature>
<evidence type="ECO:0000256" key="1">
    <source>
        <dbReference type="SAM" id="MobiDB-lite"/>
    </source>
</evidence>
<feature type="region of interest" description="Disordered" evidence="1">
    <location>
        <begin position="349"/>
        <end position="370"/>
    </location>
</feature>
<evidence type="ECO:0000313" key="2">
    <source>
        <dbReference type="EMBL" id="KAA1074943.1"/>
    </source>
</evidence>
<feature type="region of interest" description="Disordered" evidence="1">
    <location>
        <begin position="217"/>
        <end position="242"/>
    </location>
</feature>
<accession>A0A5B0MFI7</accession>
<comment type="caution">
    <text evidence="2">The sequence shown here is derived from an EMBL/GenBank/DDBJ whole genome shotgun (WGS) entry which is preliminary data.</text>
</comment>
<sequence>MVNRTNHLSNSFIKNQQTRARRPHTHKRAMSKQKMNTSSSVHQHQLSRKNNDSHSRKLHINYQDFVPITKKTSNPPNPPPKRKRSLSALKLDLLATTSHNTLNQPSKKSKPDSPSSHQHHQHQQLHTTPLKPIKKNHLPSPANRNPILFNITNFNSLKPVEKKKEKNPKVDDVLWRSLFSELRPKPAAVEARASNPSPKPKLIPIVPPVRAMVSTKLSKPTHCHEITTPLKKTRPPKAEDTREDASWRSLFSELQPKPAAVEARASNPSPKPKLIPIVPPVRAMVSTKPTKPIHCHEITTPLRKMRPLQAEDTRRGSDLIPAGLAMVRPSKPPAPSRQMRPIVAPRAFTPITLPKPPSPMVSPSKRKNRVNAPTGELLDRARRLIEIDQSSLRMWQSDLDAGALRPGKTRKFQIVKVVKENGSQIAHCLEIHPSTTTTITTATINNNTNGQALTGDDSNSPTIWKIFLRGPDCHVNDRLKIFAPWSELPPNILLSNKYITN</sequence>
<gene>
    <name evidence="2" type="ORF">PGT21_025118</name>
</gene>
<evidence type="ECO:0000313" key="3">
    <source>
        <dbReference type="Proteomes" id="UP000324748"/>
    </source>
</evidence>
<dbReference type="Proteomes" id="UP000324748">
    <property type="component" value="Unassembled WGS sequence"/>
</dbReference>
<keyword evidence="3" id="KW-1185">Reference proteome</keyword>
<reference evidence="2 3" key="1">
    <citation type="submission" date="2019-05" db="EMBL/GenBank/DDBJ databases">
        <title>Emergence of the Ug99 lineage of the wheat stem rust pathogen through somatic hybridization.</title>
        <authorList>
            <person name="Li F."/>
            <person name="Upadhyaya N.M."/>
            <person name="Sperschneider J."/>
            <person name="Matny O."/>
            <person name="Nguyen-Phuc H."/>
            <person name="Mago R."/>
            <person name="Raley C."/>
            <person name="Miller M.E."/>
            <person name="Silverstein K.A.T."/>
            <person name="Henningsen E."/>
            <person name="Hirsch C.D."/>
            <person name="Visser B."/>
            <person name="Pretorius Z.A."/>
            <person name="Steffenson B.J."/>
            <person name="Schwessinger B."/>
            <person name="Dodds P.N."/>
            <person name="Figueroa M."/>
        </authorList>
    </citation>
    <scope>NUCLEOTIDE SEQUENCE [LARGE SCALE GENOMIC DNA]</scope>
    <source>
        <strain evidence="2">21-0</strain>
    </source>
</reference>
<organism evidence="2 3">
    <name type="scientific">Puccinia graminis f. sp. tritici</name>
    <dbReference type="NCBI Taxonomy" id="56615"/>
    <lineage>
        <taxon>Eukaryota</taxon>
        <taxon>Fungi</taxon>
        <taxon>Dikarya</taxon>
        <taxon>Basidiomycota</taxon>
        <taxon>Pucciniomycotina</taxon>
        <taxon>Pucciniomycetes</taxon>
        <taxon>Pucciniales</taxon>
        <taxon>Pucciniaceae</taxon>
        <taxon>Puccinia</taxon>
    </lineage>
</organism>
<feature type="compositionally biased region" description="Basic residues" evidence="1">
    <location>
        <begin position="19"/>
        <end position="31"/>
    </location>
</feature>
<dbReference type="OrthoDB" id="2505230at2759"/>
<proteinExistence type="predicted"/>
<feature type="region of interest" description="Disordered" evidence="1">
    <location>
        <begin position="1"/>
        <end position="84"/>
    </location>
</feature>